<gene>
    <name evidence="10" type="ORF">HNQ61_002353</name>
</gene>
<organism evidence="10 11">
    <name type="scientific">Longimicrobium terrae</name>
    <dbReference type="NCBI Taxonomy" id="1639882"/>
    <lineage>
        <taxon>Bacteria</taxon>
        <taxon>Pseudomonadati</taxon>
        <taxon>Gemmatimonadota</taxon>
        <taxon>Longimicrobiia</taxon>
        <taxon>Longimicrobiales</taxon>
        <taxon>Longimicrobiaceae</taxon>
        <taxon>Longimicrobium</taxon>
    </lineage>
</organism>
<evidence type="ECO:0000256" key="6">
    <source>
        <dbReference type="ARBA" id="ARBA00022723"/>
    </source>
</evidence>
<dbReference type="GO" id="GO:0046872">
    <property type="term" value="F:metal ion binding"/>
    <property type="evidence" value="ECO:0007669"/>
    <property type="project" value="UniProtKB-KW"/>
</dbReference>
<accession>A0A841GYA7</accession>
<evidence type="ECO:0000256" key="3">
    <source>
        <dbReference type="ARBA" id="ARBA00012461"/>
    </source>
</evidence>
<evidence type="ECO:0000256" key="1">
    <source>
        <dbReference type="ARBA" id="ARBA00001946"/>
    </source>
</evidence>
<dbReference type="AlphaFoldDB" id="A0A841GYA7"/>
<dbReference type="SUPFAM" id="SSF53448">
    <property type="entry name" value="Nucleotide-diphospho-sugar transferases"/>
    <property type="match status" value="1"/>
</dbReference>
<sequence>MWGIVPAAGAGSRIQPLAFSKELLPVGSRVDADGVERPKAVSEYLVERMIRAGASKICFVISPAKSDIVQYYGGGFGSAHVSYTVQPKPSGLCDSIFRVLPLIHPQEQVLVGLPDTVWFPEDGMCALPDGVLSFLLFPVERPEFFDAVVTDEDGRVQQIQVKQPGASTHWVWGAFKLPGWVLGELHDLWEERGRQDEYIGTLVNAWLAGGGEARAVRAGETYVDVGTLHGYREAIQALSLRPAPDGGPSPLCALGTAILAEHTPGGALALT</sequence>
<evidence type="ECO:0000256" key="2">
    <source>
        <dbReference type="ARBA" id="ARBA00010480"/>
    </source>
</evidence>
<keyword evidence="11" id="KW-1185">Reference proteome</keyword>
<comment type="cofactor">
    <cofactor evidence="1">
        <name>Mg(2+)</name>
        <dbReference type="ChEBI" id="CHEBI:18420"/>
    </cofactor>
</comment>
<dbReference type="InterPro" id="IPR005907">
    <property type="entry name" value="G1P_thy_trans_s"/>
</dbReference>
<keyword evidence="6" id="KW-0479">Metal-binding</keyword>
<dbReference type="RefSeq" id="WP_170034632.1">
    <property type="nucleotide sequence ID" value="NZ_JABDTL010000001.1"/>
</dbReference>
<reference evidence="10 11" key="1">
    <citation type="submission" date="2020-08" db="EMBL/GenBank/DDBJ databases">
        <title>Genomic Encyclopedia of Type Strains, Phase IV (KMG-IV): sequencing the most valuable type-strain genomes for metagenomic binning, comparative biology and taxonomic classification.</title>
        <authorList>
            <person name="Goeker M."/>
        </authorList>
    </citation>
    <scope>NUCLEOTIDE SEQUENCE [LARGE SCALE GENOMIC DNA]</scope>
    <source>
        <strain evidence="10 11">DSM 29007</strain>
    </source>
</reference>
<keyword evidence="4" id="KW-0808">Transferase</keyword>
<dbReference type="EMBL" id="JACHIA010000005">
    <property type="protein sequence ID" value="MBB6070732.1"/>
    <property type="molecule type" value="Genomic_DNA"/>
</dbReference>
<dbReference type="PANTHER" id="PTHR43532:SF1">
    <property type="entry name" value="GLUCOSE-1-PHOSPHATE THYMIDYLYLTRANSFERASE 1"/>
    <property type="match status" value="1"/>
</dbReference>
<dbReference type="InterPro" id="IPR005835">
    <property type="entry name" value="NTP_transferase_dom"/>
</dbReference>
<comment type="caution">
    <text evidence="10">The sequence shown here is derived from an EMBL/GenBank/DDBJ whole genome shotgun (WGS) entry which is preliminary data.</text>
</comment>
<evidence type="ECO:0000256" key="5">
    <source>
        <dbReference type="ARBA" id="ARBA00022695"/>
    </source>
</evidence>
<evidence type="ECO:0000256" key="4">
    <source>
        <dbReference type="ARBA" id="ARBA00022679"/>
    </source>
</evidence>
<comment type="similarity">
    <text evidence="2">Belongs to the glucose-1-phosphate thymidylyltransferase family.</text>
</comment>
<protein>
    <recommendedName>
        <fullName evidence="3">glucose-1-phosphate thymidylyltransferase</fullName>
        <ecNumber evidence="3">2.7.7.24</ecNumber>
    </recommendedName>
</protein>
<evidence type="ECO:0000313" key="11">
    <source>
        <dbReference type="Proteomes" id="UP000582837"/>
    </source>
</evidence>
<evidence type="ECO:0000259" key="9">
    <source>
        <dbReference type="Pfam" id="PF00483"/>
    </source>
</evidence>
<comment type="catalytic activity">
    <reaction evidence="8">
        <text>dTTP + alpha-D-glucose 1-phosphate + H(+) = dTDP-alpha-D-glucose + diphosphate</text>
        <dbReference type="Rhea" id="RHEA:15225"/>
        <dbReference type="ChEBI" id="CHEBI:15378"/>
        <dbReference type="ChEBI" id="CHEBI:33019"/>
        <dbReference type="ChEBI" id="CHEBI:37568"/>
        <dbReference type="ChEBI" id="CHEBI:57477"/>
        <dbReference type="ChEBI" id="CHEBI:58601"/>
        <dbReference type="EC" id="2.7.7.24"/>
    </reaction>
</comment>
<dbReference type="EC" id="2.7.7.24" evidence="3"/>
<keyword evidence="7" id="KW-0460">Magnesium</keyword>
<keyword evidence="5" id="KW-0548">Nucleotidyltransferase</keyword>
<dbReference type="InterPro" id="IPR029044">
    <property type="entry name" value="Nucleotide-diphossugar_trans"/>
</dbReference>
<dbReference type="GO" id="GO:0008879">
    <property type="term" value="F:glucose-1-phosphate thymidylyltransferase activity"/>
    <property type="evidence" value="ECO:0007669"/>
    <property type="project" value="UniProtKB-EC"/>
</dbReference>
<evidence type="ECO:0000256" key="7">
    <source>
        <dbReference type="ARBA" id="ARBA00022842"/>
    </source>
</evidence>
<dbReference type="Gene3D" id="3.90.550.10">
    <property type="entry name" value="Spore Coat Polysaccharide Biosynthesis Protein SpsA, Chain A"/>
    <property type="match status" value="1"/>
</dbReference>
<name>A0A841GYA7_9BACT</name>
<dbReference type="Proteomes" id="UP000582837">
    <property type="component" value="Unassembled WGS sequence"/>
</dbReference>
<dbReference type="Pfam" id="PF00483">
    <property type="entry name" value="NTP_transferase"/>
    <property type="match status" value="1"/>
</dbReference>
<proteinExistence type="inferred from homology"/>
<evidence type="ECO:0000256" key="8">
    <source>
        <dbReference type="ARBA" id="ARBA00049336"/>
    </source>
</evidence>
<feature type="domain" description="Nucleotidyl transferase" evidence="9">
    <location>
        <begin position="3"/>
        <end position="238"/>
    </location>
</feature>
<evidence type="ECO:0000313" key="10">
    <source>
        <dbReference type="EMBL" id="MBB6070732.1"/>
    </source>
</evidence>
<dbReference type="PANTHER" id="PTHR43532">
    <property type="entry name" value="GLUCOSE-1-PHOSPHATE THYMIDYLYLTRANSFERASE"/>
    <property type="match status" value="1"/>
</dbReference>